<organism evidence="1 2">
    <name type="scientific">Meloidogyne enterolobii</name>
    <name type="common">Root-knot nematode worm</name>
    <name type="synonym">Meloidogyne mayaguensis</name>
    <dbReference type="NCBI Taxonomy" id="390850"/>
    <lineage>
        <taxon>Eukaryota</taxon>
        <taxon>Metazoa</taxon>
        <taxon>Ecdysozoa</taxon>
        <taxon>Nematoda</taxon>
        <taxon>Chromadorea</taxon>
        <taxon>Rhabditida</taxon>
        <taxon>Tylenchina</taxon>
        <taxon>Tylenchomorpha</taxon>
        <taxon>Tylenchoidea</taxon>
        <taxon>Meloidogynidae</taxon>
        <taxon>Meloidogyninae</taxon>
        <taxon>Meloidogyne</taxon>
    </lineage>
</organism>
<reference evidence="1 2" key="1">
    <citation type="submission" date="2020-08" db="EMBL/GenBank/DDBJ databases">
        <authorList>
            <person name="Koutsovoulos G."/>
            <person name="Danchin GJ E."/>
        </authorList>
    </citation>
    <scope>NUCLEOTIDE SEQUENCE [LARGE SCALE GENOMIC DNA]</scope>
</reference>
<evidence type="ECO:0000313" key="1">
    <source>
        <dbReference type="EMBL" id="CAD2139274.1"/>
    </source>
</evidence>
<dbReference type="Proteomes" id="UP000580250">
    <property type="component" value="Unassembled WGS sequence"/>
</dbReference>
<proteinExistence type="predicted"/>
<comment type="caution">
    <text evidence="1">The sequence shown here is derived from an EMBL/GenBank/DDBJ whole genome shotgun (WGS) entry which is preliminary data.</text>
</comment>
<evidence type="ECO:0000313" key="2">
    <source>
        <dbReference type="Proteomes" id="UP000580250"/>
    </source>
</evidence>
<dbReference type="AlphaFoldDB" id="A0A6V7TYB4"/>
<accession>A0A6V7TYB4</accession>
<dbReference type="EMBL" id="CAJEWN010000023">
    <property type="protein sequence ID" value="CAD2139274.1"/>
    <property type="molecule type" value="Genomic_DNA"/>
</dbReference>
<sequence>MATVVDKNALPKQQQLPGSGRNKKIAPVRHRINNRSLIQIQNNDYFCLFYALVATLVHSIFDWSSKKFHRYIRSEHGMANKLREDAIELMENIGAPLDLTKYNAEEWIPFVVDYWNSKYEGEYIFKVFVFGSLGNYEPEFKSGPDNFDTL</sequence>
<name>A0A6V7TYB4_MELEN</name>
<protein>
    <submittedName>
        <fullName evidence="1">Uncharacterized protein</fullName>
    </submittedName>
</protein>
<gene>
    <name evidence="1" type="ORF">MENT_LOCUS6077</name>
</gene>